<proteinExistence type="predicted"/>
<evidence type="ECO:0000256" key="1">
    <source>
        <dbReference type="SAM" id="MobiDB-lite"/>
    </source>
</evidence>
<feature type="region of interest" description="Disordered" evidence="1">
    <location>
        <begin position="165"/>
        <end position="199"/>
    </location>
</feature>
<feature type="compositionally biased region" description="Low complexity" evidence="1">
    <location>
        <begin position="172"/>
        <end position="189"/>
    </location>
</feature>
<dbReference type="AlphaFoldDB" id="A0A7D8V2T7"/>
<reference evidence="2 3" key="1">
    <citation type="journal article" date="2019" name="PLoS Genet.">
        <title>Convergent evolution of linked mating-type loci in basidiomycete fungi.</title>
        <authorList>
            <person name="Sun S."/>
            <person name="Coelho M.A."/>
            <person name="Heitman J."/>
            <person name="Nowrousian M."/>
        </authorList>
    </citation>
    <scope>NUCLEOTIDE SEQUENCE [LARGE SCALE GENOMIC DNA]</scope>
    <source>
        <strain evidence="2 3">CBS 4282</strain>
    </source>
</reference>
<keyword evidence="3" id="KW-1185">Reference proteome</keyword>
<gene>
    <name evidence="2" type="ORF">VHUM_01090</name>
</gene>
<protein>
    <submittedName>
        <fullName evidence="2">Uncharacterized protein</fullName>
    </submittedName>
</protein>
<sequence>MHLPVPHGAVPPRVDAHQPPELHRHNLLLGQPLLPGLGAAQRREFASRAPSSLVAAAHARNDPAPRLPYPPSCAASAFRSQVSPPLPPHSHHHPYPLSRMLVPPVGGVRALSPLGLGRDLRRHVGPRRDRGDRVCRAVCARRREQRRRRGGLALDPCRRRALGARRARHSGVPVRPASARRPSRVCGRARPARPPAPGGDCERCQGKAGHVARLPQEHADRVCSRVCLHRDAGNLPAHHDDDSVRLRLGHGPLAVRVHLTSLSRFQLGRLRRTNVGSCAALCKQPFDADYRGAVRFPRRLLPSLPAVQHTGPCRRAQVGVPRQRILHHPLRLWPHQRRNLHHLHDHGVVAAAQPGHH</sequence>
<dbReference type="Proteomes" id="UP000473826">
    <property type="component" value="Unassembled WGS sequence"/>
</dbReference>
<dbReference type="EMBL" id="QKWK01000002">
    <property type="protein sequence ID" value="TXT13723.1"/>
    <property type="molecule type" value="Genomic_DNA"/>
</dbReference>
<comment type="caution">
    <text evidence="2">The sequence shown here is derived from an EMBL/GenBank/DDBJ whole genome shotgun (WGS) entry which is preliminary data.</text>
</comment>
<organism evidence="2 3">
    <name type="scientific">Vanrija humicola</name>
    <name type="common">Yeast</name>
    <name type="synonym">Cryptococcus humicola</name>
    <dbReference type="NCBI Taxonomy" id="5417"/>
    <lineage>
        <taxon>Eukaryota</taxon>
        <taxon>Fungi</taxon>
        <taxon>Dikarya</taxon>
        <taxon>Basidiomycota</taxon>
        <taxon>Agaricomycotina</taxon>
        <taxon>Tremellomycetes</taxon>
        <taxon>Trichosporonales</taxon>
        <taxon>Trichosporonaceae</taxon>
        <taxon>Vanrija</taxon>
    </lineage>
</organism>
<evidence type="ECO:0000313" key="2">
    <source>
        <dbReference type="EMBL" id="TXT13723.1"/>
    </source>
</evidence>
<accession>A0A7D8V2T7</accession>
<evidence type="ECO:0000313" key="3">
    <source>
        <dbReference type="Proteomes" id="UP000473826"/>
    </source>
</evidence>
<name>A0A7D8V2T7_VANHU</name>